<organism evidence="2 3">
    <name type="scientific">Pleurodeles waltl</name>
    <name type="common">Iberian ribbed newt</name>
    <dbReference type="NCBI Taxonomy" id="8319"/>
    <lineage>
        <taxon>Eukaryota</taxon>
        <taxon>Metazoa</taxon>
        <taxon>Chordata</taxon>
        <taxon>Craniata</taxon>
        <taxon>Vertebrata</taxon>
        <taxon>Euteleostomi</taxon>
        <taxon>Amphibia</taxon>
        <taxon>Batrachia</taxon>
        <taxon>Caudata</taxon>
        <taxon>Salamandroidea</taxon>
        <taxon>Salamandridae</taxon>
        <taxon>Pleurodelinae</taxon>
        <taxon>Pleurodeles</taxon>
    </lineage>
</organism>
<evidence type="ECO:0000256" key="1">
    <source>
        <dbReference type="SAM" id="MobiDB-lite"/>
    </source>
</evidence>
<sequence>MGKDKSGCQSQANKIVTQAAHGKERAVVGVSTDSRESGAGRVAQGPTMADILEEIRGIRMELTTTIDTVAIDINLLRENLLKVANRATETEDSIGKLHCEVTTLTGTVSALQKLGKGYKRPVIPSWRLRPEALTDPLFETMVRDSLTHKCDENWGMLGSRACDWEAIKVVLRGICPKTTYGVKRQLEDDLSHQETKSSALEQNLPTQPQKIKDWQKARRASLEDWSRLEKQVYTAHHH</sequence>
<feature type="region of interest" description="Disordered" evidence="1">
    <location>
        <begin position="1"/>
        <end position="20"/>
    </location>
</feature>
<protein>
    <submittedName>
        <fullName evidence="2">Uncharacterized protein</fullName>
    </submittedName>
</protein>
<feature type="region of interest" description="Disordered" evidence="1">
    <location>
        <begin position="193"/>
        <end position="213"/>
    </location>
</feature>
<feature type="compositionally biased region" description="Polar residues" evidence="1">
    <location>
        <begin position="196"/>
        <end position="209"/>
    </location>
</feature>
<proteinExistence type="predicted"/>
<evidence type="ECO:0000313" key="2">
    <source>
        <dbReference type="EMBL" id="KAJ1097139.1"/>
    </source>
</evidence>
<accession>A0AAV7M1W4</accession>
<dbReference type="Proteomes" id="UP001066276">
    <property type="component" value="Chromosome 10"/>
</dbReference>
<evidence type="ECO:0000313" key="3">
    <source>
        <dbReference type="Proteomes" id="UP001066276"/>
    </source>
</evidence>
<dbReference type="AlphaFoldDB" id="A0AAV7M1W4"/>
<feature type="compositionally biased region" description="Polar residues" evidence="1">
    <location>
        <begin position="7"/>
        <end position="16"/>
    </location>
</feature>
<name>A0AAV7M1W4_PLEWA</name>
<reference evidence="2" key="1">
    <citation type="journal article" date="2022" name="bioRxiv">
        <title>Sequencing and chromosome-scale assembly of the giantPleurodeles waltlgenome.</title>
        <authorList>
            <person name="Brown T."/>
            <person name="Elewa A."/>
            <person name="Iarovenko S."/>
            <person name="Subramanian E."/>
            <person name="Araus A.J."/>
            <person name="Petzold A."/>
            <person name="Susuki M."/>
            <person name="Suzuki K.-i.T."/>
            <person name="Hayashi T."/>
            <person name="Toyoda A."/>
            <person name="Oliveira C."/>
            <person name="Osipova E."/>
            <person name="Leigh N.D."/>
            <person name="Simon A."/>
            <person name="Yun M.H."/>
        </authorList>
    </citation>
    <scope>NUCLEOTIDE SEQUENCE</scope>
    <source>
        <strain evidence="2">20211129_DDA</strain>
        <tissue evidence="2">Liver</tissue>
    </source>
</reference>
<comment type="caution">
    <text evidence="2">The sequence shown here is derived from an EMBL/GenBank/DDBJ whole genome shotgun (WGS) entry which is preliminary data.</text>
</comment>
<feature type="region of interest" description="Disordered" evidence="1">
    <location>
        <begin position="26"/>
        <end position="45"/>
    </location>
</feature>
<dbReference type="EMBL" id="JANPWB010000014">
    <property type="protein sequence ID" value="KAJ1097139.1"/>
    <property type="molecule type" value="Genomic_DNA"/>
</dbReference>
<gene>
    <name evidence="2" type="ORF">NDU88_002266</name>
</gene>
<keyword evidence="3" id="KW-1185">Reference proteome</keyword>